<accession>A0A5M6HN00</accession>
<dbReference type="PANTHER" id="PTHR43201">
    <property type="entry name" value="ACYL-COA SYNTHETASE"/>
    <property type="match status" value="1"/>
</dbReference>
<dbReference type="InterPro" id="IPR045851">
    <property type="entry name" value="AMP-bd_C_sf"/>
</dbReference>
<comment type="caution">
    <text evidence="5">The sequence shown here is derived from an EMBL/GenBank/DDBJ whole genome shotgun (WGS) entry which is preliminary data.</text>
</comment>
<evidence type="ECO:0000313" key="5">
    <source>
        <dbReference type="EMBL" id="KAA5597220.1"/>
    </source>
</evidence>
<dbReference type="EMBL" id="VWPL01000036">
    <property type="protein sequence ID" value="KAA5597220.1"/>
    <property type="molecule type" value="Genomic_DNA"/>
</dbReference>
<evidence type="ECO:0000259" key="3">
    <source>
        <dbReference type="Pfam" id="PF00501"/>
    </source>
</evidence>
<sequence length="506" mass="52090">MTATLADVLFAAARAAPAAPALVGEAGTLGFGELAARVEAVAAGLRALERPDAPRPHALALRPDRDDVIALLAHAVAGIPILPLHPSLPEAEALRLAEAAGARRLTVAETLALARPPRPEAPRPEGTDDLFLVATSGSSGPPKIARLAHRAVLTAAFALTRRLPFGPNDRWILTLPLAHVGGLSVIARCLAAQKPMVLVPRFSEDAVLAAIGEHGGTRLSAVPAIADRLLATGHGDLISRLSLIMLGGQAAPLALRRALREAGVPAVASYGLTESCAAAACESPEEAGLLLPGAGRALDGVKIAIADDAGQPLPAGVPGRILLETDSLLSGYLGRPDLAVRDAAGRFDTGDLGLLDESGRLHVEGRRAETIVTGGEKVVPGTVEAVLREHPAVREAVVFAVPDPRWGAIVCAAVERTPGGNDPAPVDSGLADLVRADSVFADSVLAAELAAICARDLPPWARPRRLAVIEHLPRLGNGKIDRRAVPALAAPLLWPLPAPQAGDPPS</sequence>
<dbReference type="PANTHER" id="PTHR43201:SF5">
    <property type="entry name" value="MEDIUM-CHAIN ACYL-COA LIGASE ACSF2, MITOCHONDRIAL"/>
    <property type="match status" value="1"/>
</dbReference>
<keyword evidence="2 5" id="KW-0436">Ligase</keyword>
<dbReference type="Pfam" id="PF00501">
    <property type="entry name" value="AMP-binding"/>
    <property type="match status" value="2"/>
</dbReference>
<evidence type="ECO:0000259" key="4">
    <source>
        <dbReference type="Pfam" id="PF13193"/>
    </source>
</evidence>
<dbReference type="Gene3D" id="3.40.50.12780">
    <property type="entry name" value="N-terminal domain of ligase-like"/>
    <property type="match status" value="1"/>
</dbReference>
<name>A0A5M6HN00_9HYPH</name>
<dbReference type="Proteomes" id="UP000323886">
    <property type="component" value="Unassembled WGS sequence"/>
</dbReference>
<dbReference type="OrthoDB" id="9803968at2"/>
<dbReference type="InterPro" id="IPR000873">
    <property type="entry name" value="AMP-dep_synth/lig_dom"/>
</dbReference>
<organism evidence="5 6">
    <name type="scientific">Blastochloris sulfoviridis</name>
    <dbReference type="NCBI Taxonomy" id="50712"/>
    <lineage>
        <taxon>Bacteria</taxon>
        <taxon>Pseudomonadati</taxon>
        <taxon>Pseudomonadota</taxon>
        <taxon>Alphaproteobacteria</taxon>
        <taxon>Hyphomicrobiales</taxon>
        <taxon>Blastochloridaceae</taxon>
        <taxon>Blastochloris</taxon>
    </lineage>
</organism>
<protein>
    <submittedName>
        <fullName evidence="5">Long-chain fatty acid--CoA ligase</fullName>
    </submittedName>
</protein>
<dbReference type="RefSeq" id="WP_150098579.1">
    <property type="nucleotide sequence ID" value="NZ_VWPL01000036.1"/>
</dbReference>
<feature type="domain" description="AMP-dependent synthetase/ligase" evidence="3">
    <location>
        <begin position="11"/>
        <end position="107"/>
    </location>
</feature>
<feature type="domain" description="AMP-dependent synthetase/ligase" evidence="3">
    <location>
        <begin position="118"/>
        <end position="333"/>
    </location>
</feature>
<dbReference type="SUPFAM" id="SSF56801">
    <property type="entry name" value="Acetyl-CoA synthetase-like"/>
    <property type="match status" value="1"/>
</dbReference>
<comment type="similarity">
    <text evidence="1">Belongs to the ATP-dependent AMP-binding enzyme family.</text>
</comment>
<gene>
    <name evidence="5" type="ORF">F1193_14815</name>
</gene>
<dbReference type="AlphaFoldDB" id="A0A5M6HN00"/>
<dbReference type="InterPro" id="IPR042099">
    <property type="entry name" value="ANL_N_sf"/>
</dbReference>
<evidence type="ECO:0000313" key="6">
    <source>
        <dbReference type="Proteomes" id="UP000323886"/>
    </source>
</evidence>
<dbReference type="InterPro" id="IPR025110">
    <property type="entry name" value="AMP-bd_C"/>
</dbReference>
<dbReference type="GO" id="GO:0031956">
    <property type="term" value="F:medium-chain fatty acid-CoA ligase activity"/>
    <property type="evidence" value="ECO:0007669"/>
    <property type="project" value="TreeGrafter"/>
</dbReference>
<evidence type="ECO:0000256" key="1">
    <source>
        <dbReference type="ARBA" id="ARBA00006432"/>
    </source>
</evidence>
<dbReference type="PROSITE" id="PS00455">
    <property type="entry name" value="AMP_BINDING"/>
    <property type="match status" value="1"/>
</dbReference>
<dbReference type="InterPro" id="IPR020845">
    <property type="entry name" value="AMP-binding_CS"/>
</dbReference>
<keyword evidence="6" id="KW-1185">Reference proteome</keyword>
<feature type="domain" description="AMP-binding enzyme C-terminal" evidence="4">
    <location>
        <begin position="383"/>
        <end position="479"/>
    </location>
</feature>
<dbReference type="GO" id="GO:0006631">
    <property type="term" value="P:fatty acid metabolic process"/>
    <property type="evidence" value="ECO:0007669"/>
    <property type="project" value="TreeGrafter"/>
</dbReference>
<dbReference type="Gene3D" id="3.30.300.30">
    <property type="match status" value="1"/>
</dbReference>
<dbReference type="Pfam" id="PF13193">
    <property type="entry name" value="AMP-binding_C"/>
    <property type="match status" value="1"/>
</dbReference>
<evidence type="ECO:0000256" key="2">
    <source>
        <dbReference type="ARBA" id="ARBA00022598"/>
    </source>
</evidence>
<proteinExistence type="inferred from homology"/>
<reference evidence="5 6" key="1">
    <citation type="submission" date="2019-09" db="EMBL/GenBank/DDBJ databases">
        <title>Draft Whole-Genome sequence of Blastochloris sulfoviridis DSM 729.</title>
        <authorList>
            <person name="Meyer T.E."/>
            <person name="Kyndt J.A."/>
        </authorList>
    </citation>
    <scope>NUCLEOTIDE SEQUENCE [LARGE SCALE GENOMIC DNA]</scope>
    <source>
        <strain evidence="5 6">DSM 729</strain>
    </source>
</reference>
<dbReference type="CDD" id="cd04433">
    <property type="entry name" value="AFD_class_I"/>
    <property type="match status" value="1"/>
</dbReference>